<evidence type="ECO:0000313" key="1">
    <source>
        <dbReference type="EMBL" id="EFG84485.1"/>
    </source>
</evidence>
<protein>
    <submittedName>
        <fullName evidence="1">Uncharacterized protein</fullName>
    </submittedName>
</protein>
<dbReference type="Proteomes" id="UP000006468">
    <property type="component" value="Chromosome"/>
</dbReference>
<organism evidence="1 2">
    <name type="scientific">Novacetimonas hansenii ATCC 23769</name>
    <dbReference type="NCBI Taxonomy" id="714995"/>
    <lineage>
        <taxon>Bacteria</taxon>
        <taxon>Pseudomonadati</taxon>
        <taxon>Pseudomonadota</taxon>
        <taxon>Alphaproteobacteria</taxon>
        <taxon>Acetobacterales</taxon>
        <taxon>Acetobacteraceae</taxon>
        <taxon>Novacetimonas</taxon>
    </lineage>
</organism>
<proteinExistence type="predicted"/>
<sequence length="59" mass="6481">MPVVLVVWWSDHEGMPARGMAFHDRGGAKPIVPLFRIGRITDIAQGEGFAQVERSMAGM</sequence>
<accession>D5QES4</accession>
<comment type="caution">
    <text evidence="1">The sequence shown here is derived from an EMBL/GenBank/DDBJ whole genome shotgun (WGS) entry which is preliminary data.</text>
</comment>
<evidence type="ECO:0000313" key="2">
    <source>
        <dbReference type="Proteomes" id="UP000006468"/>
    </source>
</evidence>
<dbReference type="EMBL" id="ADTV01000031">
    <property type="protein sequence ID" value="EFG84485.1"/>
    <property type="molecule type" value="Genomic_DNA"/>
</dbReference>
<name>D5QES4_NOVHA</name>
<dbReference type="HOGENOM" id="CLU_2954511_0_0_5"/>
<reference evidence="1 2" key="1">
    <citation type="journal article" date="2010" name="J. Bacteriol.">
        <title>Genome sequence of a cellulose-producing bacterium, Gluconacetobacter hansenii ATCC 23769.</title>
        <authorList>
            <person name="Iyer P.R."/>
            <person name="Geib S.M."/>
            <person name="Catchmark J."/>
            <person name="Kao T.H."/>
            <person name="Tien M."/>
        </authorList>
    </citation>
    <scope>NUCLEOTIDE SEQUENCE [LARGE SCALE GENOMIC DNA]</scope>
    <source>
        <strain evidence="1 2">ATCC 23769</strain>
    </source>
</reference>
<gene>
    <name evidence="1" type="ORF">GXY_08195</name>
</gene>
<dbReference type="AlphaFoldDB" id="D5QES4"/>